<keyword evidence="2" id="KW-0378">Hydrolase</keyword>
<feature type="domain" description="Adaptor protein ClpS core" evidence="1">
    <location>
        <begin position="27"/>
        <end position="94"/>
    </location>
</feature>
<keyword evidence="2" id="KW-0645">Protease</keyword>
<dbReference type="InterPro" id="IPR003769">
    <property type="entry name" value="ClpS_core"/>
</dbReference>
<dbReference type="SUPFAM" id="SSF54736">
    <property type="entry name" value="ClpS-like"/>
    <property type="match status" value="1"/>
</dbReference>
<dbReference type="EMBL" id="JBHUHZ010000001">
    <property type="protein sequence ID" value="MFD2161271.1"/>
    <property type="molecule type" value="Genomic_DNA"/>
</dbReference>
<organism evidence="2 3">
    <name type="scientific">Paradesertivirga mongoliensis</name>
    <dbReference type="NCBI Taxonomy" id="2100740"/>
    <lineage>
        <taxon>Bacteria</taxon>
        <taxon>Pseudomonadati</taxon>
        <taxon>Bacteroidota</taxon>
        <taxon>Sphingobacteriia</taxon>
        <taxon>Sphingobacteriales</taxon>
        <taxon>Sphingobacteriaceae</taxon>
        <taxon>Paradesertivirga</taxon>
    </lineage>
</organism>
<dbReference type="RefSeq" id="WP_255899762.1">
    <property type="nucleotide sequence ID" value="NZ_JAFMZO010000001.1"/>
</dbReference>
<accession>A0ABW4ZHC9</accession>
<dbReference type="GO" id="GO:0006508">
    <property type="term" value="P:proteolysis"/>
    <property type="evidence" value="ECO:0007669"/>
    <property type="project" value="UniProtKB-KW"/>
</dbReference>
<name>A0ABW4ZHC9_9SPHI</name>
<evidence type="ECO:0000313" key="2">
    <source>
        <dbReference type="EMBL" id="MFD2161271.1"/>
    </source>
</evidence>
<sequence>MNIYSAGTETEVESFTLEEILAGIKVNHRLILWNDDVNTFEHVIYCLVKYLDYNPSQAEKIAWTIHNDGKCAVLEGSFTELEVYRKILQQEGLTVSID</sequence>
<gene>
    <name evidence="2" type="ORF">ACFSJU_02645</name>
</gene>
<keyword evidence="3" id="KW-1185">Reference proteome</keyword>
<evidence type="ECO:0000259" key="1">
    <source>
        <dbReference type="Pfam" id="PF02617"/>
    </source>
</evidence>
<protein>
    <submittedName>
        <fullName evidence="2">ATP-dependent Clp protease adaptor ClpS</fullName>
    </submittedName>
</protein>
<reference evidence="3" key="1">
    <citation type="journal article" date="2019" name="Int. J. Syst. Evol. Microbiol.">
        <title>The Global Catalogue of Microorganisms (GCM) 10K type strain sequencing project: providing services to taxonomists for standard genome sequencing and annotation.</title>
        <authorList>
            <consortium name="The Broad Institute Genomics Platform"/>
            <consortium name="The Broad Institute Genome Sequencing Center for Infectious Disease"/>
            <person name="Wu L."/>
            <person name="Ma J."/>
        </authorList>
    </citation>
    <scope>NUCLEOTIDE SEQUENCE [LARGE SCALE GENOMIC DNA]</scope>
    <source>
        <strain evidence="3">KCTC 42217</strain>
    </source>
</reference>
<dbReference type="Pfam" id="PF02617">
    <property type="entry name" value="ClpS"/>
    <property type="match status" value="1"/>
</dbReference>
<dbReference type="Gene3D" id="3.30.1390.10">
    <property type="match status" value="1"/>
</dbReference>
<comment type="caution">
    <text evidence="2">The sequence shown here is derived from an EMBL/GenBank/DDBJ whole genome shotgun (WGS) entry which is preliminary data.</text>
</comment>
<dbReference type="InterPro" id="IPR014719">
    <property type="entry name" value="Ribosomal_bL12_C/ClpS-like"/>
</dbReference>
<dbReference type="Proteomes" id="UP001597387">
    <property type="component" value="Unassembled WGS sequence"/>
</dbReference>
<evidence type="ECO:0000313" key="3">
    <source>
        <dbReference type="Proteomes" id="UP001597387"/>
    </source>
</evidence>
<dbReference type="GO" id="GO:0008233">
    <property type="term" value="F:peptidase activity"/>
    <property type="evidence" value="ECO:0007669"/>
    <property type="project" value="UniProtKB-KW"/>
</dbReference>
<proteinExistence type="predicted"/>